<evidence type="ECO:0000256" key="1">
    <source>
        <dbReference type="SAM" id="MobiDB-lite"/>
    </source>
</evidence>
<feature type="transmembrane region" description="Helical" evidence="2">
    <location>
        <begin position="237"/>
        <end position="258"/>
    </location>
</feature>
<evidence type="ECO:0000313" key="4">
    <source>
        <dbReference type="Proteomes" id="UP001598448"/>
    </source>
</evidence>
<comment type="caution">
    <text evidence="3">The sequence shown here is derived from an EMBL/GenBank/DDBJ whole genome shotgun (WGS) entry which is preliminary data.</text>
</comment>
<keyword evidence="2" id="KW-0812">Transmembrane</keyword>
<dbReference type="Proteomes" id="UP001598448">
    <property type="component" value="Unassembled WGS sequence"/>
</dbReference>
<dbReference type="RefSeq" id="WP_386716718.1">
    <property type="nucleotide sequence ID" value="NZ_JBHXIJ010000158.1"/>
</dbReference>
<reference evidence="3 4" key="1">
    <citation type="submission" date="2024-09" db="EMBL/GenBank/DDBJ databases">
        <title>The Natural Products Discovery Center: Release of the First 8490 Sequenced Strains for Exploring Actinobacteria Biosynthetic Diversity.</title>
        <authorList>
            <person name="Kalkreuter E."/>
            <person name="Kautsar S.A."/>
            <person name="Yang D."/>
            <person name="Bader C.D."/>
            <person name="Teijaro C.N."/>
            <person name="Fluegel L."/>
            <person name="Davis C.M."/>
            <person name="Simpson J.R."/>
            <person name="Lauterbach L."/>
            <person name="Steele A.D."/>
            <person name="Gui C."/>
            <person name="Meng S."/>
            <person name="Li G."/>
            <person name="Viehrig K."/>
            <person name="Ye F."/>
            <person name="Su P."/>
            <person name="Kiefer A.F."/>
            <person name="Nichols A."/>
            <person name="Cepeda A.J."/>
            <person name="Yan W."/>
            <person name="Fan B."/>
            <person name="Jiang Y."/>
            <person name="Adhikari A."/>
            <person name="Zheng C.-J."/>
            <person name="Schuster L."/>
            <person name="Cowan T.M."/>
            <person name="Smanski M.J."/>
            <person name="Chevrette M.G."/>
            <person name="De Carvalho L.P.S."/>
            <person name="Shen B."/>
        </authorList>
    </citation>
    <scope>NUCLEOTIDE SEQUENCE [LARGE SCALE GENOMIC DNA]</scope>
    <source>
        <strain evidence="3 4">NPDC058348</strain>
    </source>
</reference>
<feature type="region of interest" description="Disordered" evidence="1">
    <location>
        <begin position="274"/>
        <end position="319"/>
    </location>
</feature>
<sequence>MPFTLSHAAAVLPGIRRDGTARGPLLASALVAGSFAPDMAYFAATAAPAAMRFGDVTHSLPGLVTADVLITAVLVGLWVLMREPLLALVPRRRQARVHGLVRGQDWRETQLASLAWRFFLSAVIGSCTHVVWDSFTHLDRWGTRVFPLLGEVVAGFPMYLYAQYGGSAMALAVIVWFMVSALRRRPDGPAPAGVPLLDARGRWAAGGLLALCVLVGVVHRCVRWYAAQTVDLKPLDFVPTACFGAGAGLAVGLVLYAAGLRLWLRRAPAQGAAAVADGGGATGGPARGGLSDTHPGGGSPSTDEPHLPVRAGRFSRSGD</sequence>
<keyword evidence="2" id="KW-1133">Transmembrane helix</keyword>
<keyword evidence="2" id="KW-0472">Membrane</keyword>
<name>A0ABW6FRA8_9ACTN</name>
<feature type="transmembrane region" description="Helical" evidence="2">
    <location>
        <begin position="114"/>
        <end position="132"/>
    </location>
</feature>
<keyword evidence="4" id="KW-1185">Reference proteome</keyword>
<proteinExistence type="predicted"/>
<protein>
    <submittedName>
        <fullName evidence="3">DUF4184 family protein</fullName>
    </submittedName>
</protein>
<feature type="transmembrane region" description="Helical" evidence="2">
    <location>
        <begin position="63"/>
        <end position="81"/>
    </location>
</feature>
<organism evidence="3 4">
    <name type="scientific">Streptomyces albidochromogenes</name>
    <dbReference type="NCBI Taxonomy" id="329524"/>
    <lineage>
        <taxon>Bacteria</taxon>
        <taxon>Bacillati</taxon>
        <taxon>Actinomycetota</taxon>
        <taxon>Actinomycetes</taxon>
        <taxon>Kitasatosporales</taxon>
        <taxon>Streptomycetaceae</taxon>
        <taxon>Streptomyces</taxon>
    </lineage>
</organism>
<dbReference type="Pfam" id="PF13803">
    <property type="entry name" value="DUF4184"/>
    <property type="match status" value="1"/>
</dbReference>
<dbReference type="EMBL" id="JBHXIJ010000158">
    <property type="protein sequence ID" value="MFD5101402.1"/>
    <property type="molecule type" value="Genomic_DNA"/>
</dbReference>
<evidence type="ECO:0000313" key="3">
    <source>
        <dbReference type="EMBL" id="MFD5101402.1"/>
    </source>
</evidence>
<feature type="transmembrane region" description="Helical" evidence="2">
    <location>
        <begin position="161"/>
        <end position="182"/>
    </location>
</feature>
<dbReference type="InterPro" id="IPR025238">
    <property type="entry name" value="DUF4184"/>
</dbReference>
<feature type="transmembrane region" description="Helical" evidence="2">
    <location>
        <begin position="203"/>
        <end position="225"/>
    </location>
</feature>
<accession>A0ABW6FRA8</accession>
<gene>
    <name evidence="3" type="ORF">ACFWJN_20920</name>
</gene>
<feature type="compositionally biased region" description="Gly residues" evidence="1">
    <location>
        <begin position="277"/>
        <end position="287"/>
    </location>
</feature>
<evidence type="ECO:0000256" key="2">
    <source>
        <dbReference type="SAM" id="Phobius"/>
    </source>
</evidence>
<feature type="transmembrane region" description="Helical" evidence="2">
    <location>
        <begin position="25"/>
        <end position="43"/>
    </location>
</feature>